<evidence type="ECO:0000259" key="2">
    <source>
        <dbReference type="SMART" id="SM00493"/>
    </source>
</evidence>
<dbReference type="OrthoDB" id="1032058at2"/>
<feature type="region of interest" description="Disordered" evidence="1">
    <location>
        <begin position="725"/>
        <end position="761"/>
    </location>
</feature>
<protein>
    <submittedName>
        <fullName evidence="3">Toprim domain-containing protein</fullName>
    </submittedName>
</protein>
<dbReference type="SMART" id="SM00493">
    <property type="entry name" value="TOPRIM"/>
    <property type="match status" value="1"/>
</dbReference>
<feature type="compositionally biased region" description="Basic and acidic residues" evidence="1">
    <location>
        <begin position="728"/>
        <end position="741"/>
    </location>
</feature>
<evidence type="ECO:0000256" key="1">
    <source>
        <dbReference type="SAM" id="MobiDB-lite"/>
    </source>
</evidence>
<keyword evidence="4" id="KW-1185">Reference proteome</keyword>
<gene>
    <name evidence="3" type="ORF">FDY95_25425</name>
</gene>
<name>A0A5R8WH95_9BACT</name>
<sequence length="761" mass="85063">MPFPILFMPTSTPPLRDNDPQELDRFKQSIDLVEYATRRHGYDVKKAGPRGQWHQLEKDGEMLIVSRKGDHQVYLNPGDDRDSGSIIDFVKTRENQTLGQVRQTLRQYLGEPEQGWQAATVPPPPTPAAYAPKPSEPAEVETEAERRARLVAAVMGTHAALTDRSYLHHRHLSDETIDSPAFQGRVFTSQQGNFRNTAFPLYNEHGIATVEQRNEDYKHLLQLPKTGVWVSHPTEGKDTPVQRLVVSESPVDAMSYHQLHHRGAEGRPNTLYVATSGTVTERQVELIQKLIDKQEPREVVLANDNDAAGRRFNINYLNELQAPRRAREVADGHVAYDEAPRPVEWHATAAGKYHTALRVEFHHATRAEGTEHLAQLAAQVQQLRPGADDALSLEVQRASRRETVVRLVAPNADSQALEELARTLHAQRERQREQLERQPAEPGRQPENFIRTEYAISKDFNRDLELLSQGLSREQVAQQARADELAKEQQRQERARQEQAERQQAEQRAAAQSPDEQRREAEQQRQTVTLAVAAAAGDPALQRAVQLTVTEPSHADEATPSQAQQMRELLRKAGADVALRAEADPASGHLRSELDVRYHPHGTPGGLRQLSQTLDALEKSPLVTLREDAGEQAQRRELAAATPPPQVTKTAIIRIDEPEPQPGCTGQAEAVAEQLREAGLNTGSLRSATDPATHQRHSEMEVSYRLDQPDLARVNAALDDVARQPGAHVHEHSADRAERHRLAPSGVNANMLTGRTNEQER</sequence>
<dbReference type="InterPro" id="IPR006171">
    <property type="entry name" value="TOPRIM_dom"/>
</dbReference>
<dbReference type="SUPFAM" id="SSF56731">
    <property type="entry name" value="DNA primase core"/>
    <property type="match status" value="1"/>
</dbReference>
<evidence type="ECO:0000313" key="3">
    <source>
        <dbReference type="EMBL" id="TLM87839.1"/>
    </source>
</evidence>
<feature type="compositionally biased region" description="Basic and acidic residues" evidence="1">
    <location>
        <begin position="481"/>
        <end position="505"/>
    </location>
</feature>
<reference evidence="3 4" key="1">
    <citation type="submission" date="2019-05" db="EMBL/GenBank/DDBJ databases">
        <title>Hymenobacter edaphi sp. nov., isolated from abandoned arsenic-contaminated farmland soil.</title>
        <authorList>
            <person name="Nie L."/>
        </authorList>
    </citation>
    <scope>NUCLEOTIDE SEQUENCE [LARGE SCALE GENOMIC DNA]</scope>
    <source>
        <strain evidence="3 4">1-3-3-8</strain>
    </source>
</reference>
<dbReference type="Pfam" id="PF13155">
    <property type="entry name" value="Toprim_2"/>
    <property type="match status" value="1"/>
</dbReference>
<organism evidence="3 4">
    <name type="scientific">Hymenobacter jeollabukensis</name>
    <dbReference type="NCBI Taxonomy" id="2025313"/>
    <lineage>
        <taxon>Bacteria</taxon>
        <taxon>Pseudomonadati</taxon>
        <taxon>Bacteroidota</taxon>
        <taxon>Cytophagia</taxon>
        <taxon>Cytophagales</taxon>
        <taxon>Hymenobacteraceae</taxon>
        <taxon>Hymenobacter</taxon>
    </lineage>
</organism>
<feature type="compositionally biased region" description="Polar residues" evidence="1">
    <location>
        <begin position="747"/>
        <end position="761"/>
    </location>
</feature>
<dbReference type="Gene3D" id="3.40.1360.10">
    <property type="match status" value="1"/>
</dbReference>
<feature type="region of interest" description="Disordered" evidence="1">
    <location>
        <begin position="114"/>
        <end position="134"/>
    </location>
</feature>
<dbReference type="Proteomes" id="UP000305517">
    <property type="component" value="Unassembled WGS sequence"/>
</dbReference>
<feature type="region of interest" description="Disordered" evidence="1">
    <location>
        <begin position="427"/>
        <end position="449"/>
    </location>
</feature>
<feature type="region of interest" description="Disordered" evidence="1">
    <location>
        <begin position="478"/>
        <end position="526"/>
    </location>
</feature>
<accession>A0A5R8WH95</accession>
<comment type="caution">
    <text evidence="3">The sequence shown here is derived from an EMBL/GenBank/DDBJ whole genome shotgun (WGS) entry which is preliminary data.</text>
</comment>
<feature type="domain" description="Toprim" evidence="2">
    <location>
        <begin position="242"/>
        <end position="325"/>
    </location>
</feature>
<dbReference type="EMBL" id="VAJM01000021">
    <property type="protein sequence ID" value="TLM87839.1"/>
    <property type="molecule type" value="Genomic_DNA"/>
</dbReference>
<dbReference type="AlphaFoldDB" id="A0A5R8WH95"/>
<proteinExistence type="predicted"/>
<feature type="compositionally biased region" description="Basic and acidic residues" evidence="1">
    <location>
        <begin position="427"/>
        <end position="439"/>
    </location>
</feature>
<evidence type="ECO:0000313" key="4">
    <source>
        <dbReference type="Proteomes" id="UP000305517"/>
    </source>
</evidence>